<gene>
    <name evidence="5" type="ORF">WG929_11325</name>
</gene>
<evidence type="ECO:0000313" key="5">
    <source>
        <dbReference type="EMBL" id="MFK4753002.1"/>
    </source>
</evidence>
<dbReference type="EMBL" id="JBBKTX010000013">
    <property type="protein sequence ID" value="MFK4753002.1"/>
    <property type="molecule type" value="Genomic_DNA"/>
</dbReference>
<reference evidence="5 6" key="1">
    <citation type="submission" date="2024-03" db="EMBL/GenBank/DDBJ databases">
        <title>High-quality draft genome sequence of Oceanobacter sp. wDCs-4.</title>
        <authorList>
            <person name="Dong C."/>
        </authorList>
    </citation>
    <scope>NUCLEOTIDE SEQUENCE [LARGE SCALE GENOMIC DNA]</scope>
    <source>
        <strain evidence="6">wDCs-4</strain>
    </source>
</reference>
<evidence type="ECO:0008006" key="7">
    <source>
        <dbReference type="Google" id="ProtNLM"/>
    </source>
</evidence>
<dbReference type="InterPro" id="IPR036942">
    <property type="entry name" value="Beta-barrel_TonB_sf"/>
</dbReference>
<comment type="caution">
    <text evidence="5">The sequence shown here is derived from an EMBL/GenBank/DDBJ whole genome shotgun (WGS) entry which is preliminary data.</text>
</comment>
<dbReference type="Gene3D" id="2.40.170.20">
    <property type="entry name" value="TonB-dependent receptor, beta-barrel domain"/>
    <property type="match status" value="1"/>
</dbReference>
<dbReference type="Gene3D" id="2.170.130.10">
    <property type="entry name" value="TonB-dependent receptor, plug domain"/>
    <property type="match status" value="1"/>
</dbReference>
<dbReference type="SUPFAM" id="SSF56935">
    <property type="entry name" value="Porins"/>
    <property type="match status" value="1"/>
</dbReference>
<protein>
    <recommendedName>
        <fullName evidence="7">TonB-dependent receptor</fullName>
    </recommendedName>
</protein>
<dbReference type="PANTHER" id="PTHR40980:SF4">
    <property type="entry name" value="TONB-DEPENDENT RECEPTOR-LIKE BETA-BARREL DOMAIN-CONTAINING PROTEIN"/>
    <property type="match status" value="1"/>
</dbReference>
<evidence type="ECO:0000256" key="2">
    <source>
        <dbReference type="ARBA" id="ARBA00023136"/>
    </source>
</evidence>
<keyword evidence="6" id="KW-1185">Reference proteome</keyword>
<dbReference type="RefSeq" id="WP_416206111.1">
    <property type="nucleotide sequence ID" value="NZ_JBBKTX010000013.1"/>
</dbReference>
<organism evidence="5 6">
    <name type="scientific">Oceanobacter antarcticus</name>
    <dbReference type="NCBI Taxonomy" id="3133425"/>
    <lineage>
        <taxon>Bacteria</taxon>
        <taxon>Pseudomonadati</taxon>
        <taxon>Pseudomonadota</taxon>
        <taxon>Gammaproteobacteria</taxon>
        <taxon>Oceanospirillales</taxon>
        <taxon>Oceanospirillaceae</taxon>
        <taxon>Oceanobacter</taxon>
    </lineage>
</organism>
<comment type="subcellular location">
    <subcellularLocation>
        <location evidence="1">Cell outer membrane</location>
    </subcellularLocation>
</comment>
<accession>A0ABW8NJ71</accession>
<proteinExistence type="predicted"/>
<feature type="compositionally biased region" description="Polar residues" evidence="4">
    <location>
        <begin position="864"/>
        <end position="895"/>
    </location>
</feature>
<name>A0ABW8NJ71_9GAMM</name>
<feature type="region of interest" description="Disordered" evidence="4">
    <location>
        <begin position="864"/>
        <end position="896"/>
    </location>
</feature>
<sequence length="999" mass="112018">MPSIQWPALAQYPGICLIIGLALQSQSQVHALSSQTATNPAASPTAECSNSDQRYLQLASPGLQEATELLANRFGLQLVSSADVVALPVANNPTPACRTLPQWLSLLLPDHIGYRVIEDTLVLSAHLAPAAQTTAAITIKATPTASIDLPDEIFVTAELQAGASRRSAPELTGNHDFKLDREQLRQTGVRNLPAALELASGVKIENNRYAIIRGMTGRYQTIQINRGELPSLDPAGQNFPLDFIPLGILNSIDLQKSVYADAPGQASAGILNLDTMQLPEHDYAQLAANYLYRQGSNSSSTLQGYSSSSDWYGFDDGSRRIPDLLLHTARQGSLDDLSNTQRQQLGEAVVGDMGLYQAHSQSSGGLDISTGLSRQISNATLGGTLSFNLRDHWQNTWIQSTSYSTGTGYSGSSADFHHEDSTHQRSEHIVDLSAMAALGLDINDAHYLGFNVLWLHQSTHRAELIETQGKSEHDIPSNTAYRRALINWTERSLLQRQLYGRHQLTSATDLYWQIASTQTNYDRPHDLDYRYSSTSENSDYQLQLSPSTTNIGWRSMQQQSHSISLHLNRIYSFGINSHLLTGELKWGWESSQKQRHGYNLLYTYSGSDDLTSNSQLMEQPNPNDILTPELITGDASSSGFILQDTLLDTDSSTSLSGRFYSATQINRATYLLNDLDLSEHWQLISGIRREYNQMTAALWNTEAHAEEPLQTASRWLPSIALEYRPSFHQLRANYSQTVVWPRFNELLPVIYEDLDTRTKTIGNPDLNNSDVHNWDLSWQWKPLDIPLRLGSSLYLKRIHHPIEGTFTDDTEATDQASYSNYSYQNSPFGQVQGLELEADYQWQWSGQHFKIQGRYANIRSHVQQRVTGQQNTDETGSDSDVITETTTKTSDSRPLQGQPAYISALRLQYQPSNTHTFSLVYKRSGTQLYITSDRNDLPAVYQQPRNHLDLSWTYQLKPARLTLNINNLINTAHHYQQGDYHYLSYRTGREYWLSLDVGF</sequence>
<evidence type="ECO:0000256" key="1">
    <source>
        <dbReference type="ARBA" id="ARBA00004442"/>
    </source>
</evidence>
<dbReference type="InterPro" id="IPR037066">
    <property type="entry name" value="Plug_dom_sf"/>
</dbReference>
<dbReference type="PANTHER" id="PTHR40980">
    <property type="entry name" value="PLUG DOMAIN-CONTAINING PROTEIN"/>
    <property type="match status" value="1"/>
</dbReference>
<keyword evidence="2" id="KW-0472">Membrane</keyword>
<keyword evidence="3" id="KW-0998">Cell outer membrane</keyword>
<dbReference type="Proteomes" id="UP001620597">
    <property type="component" value="Unassembled WGS sequence"/>
</dbReference>
<evidence type="ECO:0000313" key="6">
    <source>
        <dbReference type="Proteomes" id="UP001620597"/>
    </source>
</evidence>
<evidence type="ECO:0000256" key="4">
    <source>
        <dbReference type="SAM" id="MobiDB-lite"/>
    </source>
</evidence>
<evidence type="ECO:0000256" key="3">
    <source>
        <dbReference type="ARBA" id="ARBA00023237"/>
    </source>
</evidence>